<evidence type="ECO:0000313" key="1">
    <source>
        <dbReference type="EMBL" id="KAH6927281.1"/>
    </source>
</evidence>
<dbReference type="Proteomes" id="UP000821845">
    <property type="component" value="Chromosome 6"/>
</dbReference>
<dbReference type="EMBL" id="CM023486">
    <property type="protein sequence ID" value="KAH6927281.1"/>
    <property type="molecule type" value="Genomic_DNA"/>
</dbReference>
<organism evidence="1 2">
    <name type="scientific">Hyalomma asiaticum</name>
    <name type="common">Tick</name>
    <dbReference type="NCBI Taxonomy" id="266040"/>
    <lineage>
        <taxon>Eukaryota</taxon>
        <taxon>Metazoa</taxon>
        <taxon>Ecdysozoa</taxon>
        <taxon>Arthropoda</taxon>
        <taxon>Chelicerata</taxon>
        <taxon>Arachnida</taxon>
        <taxon>Acari</taxon>
        <taxon>Parasitiformes</taxon>
        <taxon>Ixodida</taxon>
        <taxon>Ixodoidea</taxon>
        <taxon>Ixodidae</taxon>
        <taxon>Hyalomminae</taxon>
        <taxon>Hyalomma</taxon>
    </lineage>
</organism>
<reference evidence="1" key="1">
    <citation type="submission" date="2020-05" db="EMBL/GenBank/DDBJ databases">
        <title>Large-scale comparative analyses of tick genomes elucidate their genetic diversity and vector capacities.</title>
        <authorList>
            <person name="Jia N."/>
            <person name="Wang J."/>
            <person name="Shi W."/>
            <person name="Du L."/>
            <person name="Sun Y."/>
            <person name="Zhan W."/>
            <person name="Jiang J."/>
            <person name="Wang Q."/>
            <person name="Zhang B."/>
            <person name="Ji P."/>
            <person name="Sakyi L.B."/>
            <person name="Cui X."/>
            <person name="Yuan T."/>
            <person name="Jiang B."/>
            <person name="Yang W."/>
            <person name="Lam T.T.-Y."/>
            <person name="Chang Q."/>
            <person name="Ding S."/>
            <person name="Wang X."/>
            <person name="Zhu J."/>
            <person name="Ruan X."/>
            <person name="Zhao L."/>
            <person name="Wei J."/>
            <person name="Que T."/>
            <person name="Du C."/>
            <person name="Cheng J."/>
            <person name="Dai P."/>
            <person name="Han X."/>
            <person name="Huang E."/>
            <person name="Gao Y."/>
            <person name="Liu J."/>
            <person name="Shao H."/>
            <person name="Ye R."/>
            <person name="Li L."/>
            <person name="Wei W."/>
            <person name="Wang X."/>
            <person name="Wang C."/>
            <person name="Yang T."/>
            <person name="Huo Q."/>
            <person name="Li W."/>
            <person name="Guo W."/>
            <person name="Chen H."/>
            <person name="Zhou L."/>
            <person name="Ni X."/>
            <person name="Tian J."/>
            <person name="Zhou Y."/>
            <person name="Sheng Y."/>
            <person name="Liu T."/>
            <person name="Pan Y."/>
            <person name="Xia L."/>
            <person name="Li J."/>
            <person name="Zhao F."/>
            <person name="Cao W."/>
        </authorList>
    </citation>
    <scope>NUCLEOTIDE SEQUENCE</scope>
    <source>
        <strain evidence="1">Hyas-2018</strain>
    </source>
</reference>
<sequence>MRPINQPLVADEDLVASSLLQPDDDDEDYRDRETRGRCDNEKQHHVCAALALDSGEQQPSAMYAQNGDALDGGGGPAEPLLAAPLKRRRSEDGERTKKARSAAEVQRGCESDGGLPSSGAAQSTTVSHHHHHHHHHKKAAPVGADEDHQPKCRDVHGVCTLEEGSLKLKISLHRPHAVTPDGLSATPTGKPPSGDKVAHSSPSRSPLAKPEEERAPSGTTVPITHSPTAHPILSNADSTVQKVVDSDSDQKCDGAALPLSPVSPFLVRKVELPKAPSSQGGALELTKDPLTSVVYNTSPAILGNDIQVDKQALCGLQLRNTVNVPAPNTAVSTPAATTISKAHHSDSDRLPSIKAPGNHASPKELSLDTCARESHSVGGRSRKSTKPGHYVAYHAPHNRRRLIQDPSKLRGKMRSPIEFPALTQPLEGRQSIQSFHHVNMSVGQNGGRGFVNHNSILDHPSVHARMFPPPGASPPRLASLLTSNKPQGLSATKQPAVQCKAGTSSDVHQPLDLSKAVSKPALPKMPYLAETMRDYVPPIILFYKRPRSRQRLEEARALRRVAPSLSDRSRRRSFTPFAHRGETRIGGRTQKAATTPPATPPPPLPPRGHTTAALGWHQQQQSPQPQVPPATAYCAPRPPGELVRAEPWPRDTWCGGEPARALAAADASTHYRKCPAREPQASEPPSPARASAAPAFLPCEYPHGYAPLVAHPPLQQPPLAPPSVKRVLLRGSDYGNGFPEVTVPFTVIAEKTLRALCDQRGQAAPSPACADKRELFASFLGLTPNRLVDNVT</sequence>
<proteinExistence type="predicted"/>
<accession>A0ACB7RZR1</accession>
<keyword evidence="2" id="KW-1185">Reference proteome</keyword>
<name>A0ACB7RZR1_HYAAI</name>
<comment type="caution">
    <text evidence="1">The sequence shown here is derived from an EMBL/GenBank/DDBJ whole genome shotgun (WGS) entry which is preliminary data.</text>
</comment>
<gene>
    <name evidence="1" type="ORF">HPB50_001242</name>
</gene>
<evidence type="ECO:0000313" key="2">
    <source>
        <dbReference type="Proteomes" id="UP000821845"/>
    </source>
</evidence>
<protein>
    <submittedName>
        <fullName evidence="1">Uncharacterized protein</fullName>
    </submittedName>
</protein>